<feature type="repeat" description="WD" evidence="11">
    <location>
        <begin position="465"/>
        <end position="506"/>
    </location>
</feature>
<evidence type="ECO:0000256" key="7">
    <source>
        <dbReference type="ARBA" id="ARBA00023069"/>
    </source>
</evidence>
<dbReference type="GO" id="GO:0005930">
    <property type="term" value="C:axoneme"/>
    <property type="evidence" value="ECO:0007669"/>
    <property type="project" value="UniProtKB-ARBA"/>
</dbReference>
<keyword evidence="14" id="KW-1185">Reference proteome</keyword>
<name>A0A2K3D260_CHLRE</name>
<dbReference type="AlphaFoldDB" id="A0A2K3D260"/>
<keyword evidence="7" id="KW-0969">Cilium</keyword>
<feature type="repeat" description="WD" evidence="11">
    <location>
        <begin position="591"/>
        <end position="632"/>
    </location>
</feature>
<dbReference type="InterPro" id="IPR036322">
    <property type="entry name" value="WD40_repeat_dom_sf"/>
</dbReference>
<dbReference type="InterPro" id="IPR050630">
    <property type="entry name" value="WD_repeat_EMAP"/>
</dbReference>
<proteinExistence type="evidence at protein level"/>
<dbReference type="Pfam" id="PF00400">
    <property type="entry name" value="WD40"/>
    <property type="match status" value="4"/>
</dbReference>
<dbReference type="EMDB" id="EMD-20631"/>
<evidence type="ECO:0000256" key="6">
    <source>
        <dbReference type="ARBA" id="ARBA00022846"/>
    </source>
</evidence>
<evidence type="ECO:0000256" key="1">
    <source>
        <dbReference type="ARBA" id="ARBA00004230"/>
    </source>
</evidence>
<dbReference type="PDB" id="6U42">
    <property type="method" value="EM"/>
    <property type="resolution" value="3.40 A"/>
    <property type="chains" value="5L/5M/5N=1-633"/>
</dbReference>
<dbReference type="PDBsum" id="6U42"/>
<reference evidence="16" key="3">
    <citation type="journal article" date="2020" name="Elife">
        <title>The inner junction complex of the cilia is an interaction hub that involves tubulin post-translational modifications.</title>
        <authorList>
            <person name="Khalifa A.A.Z."/>
            <person name="Ichikawa M."/>
            <person name="Dai D."/>
            <person name="Kubo S."/>
            <person name="Black C.S."/>
            <person name="Peri K."/>
            <person name="McAlear T.S."/>
            <person name="Veyron S."/>
            <person name="Yang S.K."/>
            <person name="Vargas J."/>
            <person name="Bechstedt S."/>
            <person name="Trempe J.F."/>
            <person name="Bui K.H."/>
        </authorList>
    </citation>
    <scope>STRUCTURE BY ELECTRON MICROSCOPY (3.60 ANGSTROMS)</scope>
    <scope>DISULFIDE BONDS</scope>
</reference>
<dbReference type="PANTHER" id="PTHR13720">
    <property type="entry name" value="WD-40 REPEAT PROTEIN"/>
    <property type="match status" value="1"/>
</dbReference>
<keyword evidence="6" id="KW-0282">Flagellum</keyword>
<dbReference type="GeneID" id="5716690"/>
<dbReference type="PDB" id="6VE7">
    <property type="method" value="EM"/>
    <property type="resolution" value="3.60 A"/>
    <property type="chains" value="B/C=1-633"/>
</dbReference>
<dbReference type="FunFam" id="2.130.10.10:FF:000207">
    <property type="entry name" value="Cilia- and flagella-associated protein 52"/>
    <property type="match status" value="1"/>
</dbReference>
<comment type="similarity">
    <text evidence="9">Belongs to the CFAP52 family.</text>
</comment>
<gene>
    <name evidence="13" type="ORF">CHLRE_12g489750v5</name>
</gene>
<feature type="domain" description="WDR90 4th beta-propeller" evidence="12">
    <location>
        <begin position="342"/>
        <end position="514"/>
    </location>
</feature>
<dbReference type="RefSeq" id="XP_042918036.1">
    <property type="nucleotide sequence ID" value="XM_043067899.1"/>
</dbReference>
<dbReference type="CDD" id="cd00200">
    <property type="entry name" value="WD40"/>
    <property type="match status" value="1"/>
</dbReference>
<dbReference type="FunFam" id="2.130.10.10:FF:000173">
    <property type="entry name" value="Cilia- and flagella-associated protein 52"/>
    <property type="match status" value="1"/>
</dbReference>
<dbReference type="SUPFAM" id="SSF50978">
    <property type="entry name" value="WD40 repeat-like"/>
    <property type="match status" value="2"/>
</dbReference>
<evidence type="ECO:0000256" key="2">
    <source>
        <dbReference type="ARBA" id="ARBA00004496"/>
    </source>
</evidence>
<evidence type="ECO:0007829" key="17">
    <source>
        <dbReference type="PDB" id="8GLV"/>
    </source>
</evidence>
<dbReference type="SMR" id="A0A2K3D260"/>
<dbReference type="SMART" id="SM00320">
    <property type="entry name" value="WD40"/>
    <property type="match status" value="10"/>
</dbReference>
<dbReference type="InParanoid" id="A0A2K3D260"/>
<keyword evidence="4 11" id="KW-0853">WD repeat</keyword>
<evidence type="ECO:0000259" key="12">
    <source>
        <dbReference type="Pfam" id="PF23342"/>
    </source>
</evidence>
<protein>
    <recommendedName>
        <fullName evidence="10">Cilia- and flagella-associated protein 52</fullName>
    </recommendedName>
</protein>
<dbReference type="InterPro" id="IPR055440">
    <property type="entry name" value="Beta-prop_WDR90_4th"/>
</dbReference>
<reference evidence="13 14" key="1">
    <citation type="journal article" date="2007" name="Science">
        <title>The Chlamydomonas genome reveals the evolution of key animal and plant functions.</title>
        <authorList>
            <person name="Merchant S.S."/>
            <person name="Prochnik S.E."/>
            <person name="Vallon O."/>
            <person name="Harris E.H."/>
            <person name="Karpowicz S.J."/>
            <person name="Witman G.B."/>
            <person name="Terry A."/>
            <person name="Salamov A."/>
            <person name="Fritz-Laylin L.K."/>
            <person name="Marechal-Drouard L."/>
            <person name="Marshall W.F."/>
            <person name="Qu L.H."/>
            <person name="Nelson D.R."/>
            <person name="Sanderfoot A.A."/>
            <person name="Spalding M.H."/>
            <person name="Kapitonov V.V."/>
            <person name="Ren Q."/>
            <person name="Ferris P."/>
            <person name="Lindquist E."/>
            <person name="Shapiro H."/>
            <person name="Lucas S.M."/>
            <person name="Grimwood J."/>
            <person name="Schmutz J."/>
            <person name="Cardol P."/>
            <person name="Cerutti H."/>
            <person name="Chanfreau G."/>
            <person name="Chen C.L."/>
            <person name="Cognat V."/>
            <person name="Croft M.T."/>
            <person name="Dent R."/>
            <person name="Dutcher S."/>
            <person name="Fernandez E."/>
            <person name="Fukuzawa H."/>
            <person name="Gonzalez-Ballester D."/>
            <person name="Gonzalez-Halphen D."/>
            <person name="Hallmann A."/>
            <person name="Hanikenne M."/>
            <person name="Hippler M."/>
            <person name="Inwood W."/>
            <person name="Jabbari K."/>
            <person name="Kalanon M."/>
            <person name="Kuras R."/>
            <person name="Lefebvre P.A."/>
            <person name="Lemaire S.D."/>
            <person name="Lobanov A.V."/>
            <person name="Lohr M."/>
            <person name="Manuell A."/>
            <person name="Meier I."/>
            <person name="Mets L."/>
            <person name="Mittag M."/>
            <person name="Mittelmeier T."/>
            <person name="Moroney J.V."/>
            <person name="Moseley J."/>
            <person name="Napoli C."/>
            <person name="Nedelcu A.M."/>
            <person name="Niyogi K."/>
            <person name="Novoselov S.V."/>
            <person name="Paulsen I.T."/>
            <person name="Pazour G."/>
            <person name="Purton S."/>
            <person name="Ral J.P."/>
            <person name="Riano-Pachon D.M."/>
            <person name="Riekhof W."/>
            <person name="Rymarquis L."/>
            <person name="Schroda M."/>
            <person name="Stern D."/>
            <person name="Umen J."/>
            <person name="Willows R."/>
            <person name="Wilson N."/>
            <person name="Zimmer S.L."/>
            <person name="Allmer J."/>
            <person name="Balk J."/>
            <person name="Bisova K."/>
            <person name="Chen C.J."/>
            <person name="Elias M."/>
            <person name="Gendler K."/>
            <person name="Hauser C."/>
            <person name="Lamb M.R."/>
            <person name="Ledford H."/>
            <person name="Long J.C."/>
            <person name="Minagawa J."/>
            <person name="Page M.D."/>
            <person name="Pan J."/>
            <person name="Pootakham W."/>
            <person name="Roje S."/>
            <person name="Rose A."/>
            <person name="Stahlberg E."/>
            <person name="Terauchi A.M."/>
            <person name="Yang P."/>
            <person name="Ball S."/>
            <person name="Bowler C."/>
            <person name="Dieckmann C.L."/>
            <person name="Gladyshev V.N."/>
            <person name="Green P."/>
            <person name="Jorgensen R."/>
            <person name="Mayfield S."/>
            <person name="Mueller-Roeber B."/>
            <person name="Rajamani S."/>
            <person name="Sayre R.T."/>
            <person name="Brokstein P."/>
            <person name="Dubchak I."/>
            <person name="Goodstein D."/>
            <person name="Hornick L."/>
            <person name="Huang Y.W."/>
            <person name="Jhaveri J."/>
            <person name="Luo Y."/>
            <person name="Martinez D."/>
            <person name="Ngau W.C."/>
            <person name="Otillar B."/>
            <person name="Poliakov A."/>
            <person name="Porter A."/>
            <person name="Szajkowski L."/>
            <person name="Werner G."/>
            <person name="Zhou K."/>
            <person name="Grigoriev I.V."/>
            <person name="Rokhsar D.S."/>
            <person name="Grossman A.R."/>
        </authorList>
    </citation>
    <scope>NUCLEOTIDE SEQUENCE [LARGE SCALE GENOMIC DNA]</scope>
    <source>
        <strain evidence="14">CC-503</strain>
    </source>
</reference>
<dbReference type="KEGG" id="cre:CHLRE_12g489750v5"/>
<dbReference type="PANTHER" id="PTHR13720:SF14">
    <property type="entry name" value="CILIA- AND FLAGELLA-ASSOCIATED PROTEIN 52"/>
    <property type="match status" value="1"/>
</dbReference>
<evidence type="ECO:0007829" key="16">
    <source>
        <dbReference type="PDB" id="6VE7"/>
    </source>
</evidence>
<dbReference type="OMA" id="RIMVYNF"/>
<evidence type="ECO:0000313" key="14">
    <source>
        <dbReference type="Proteomes" id="UP000006906"/>
    </source>
</evidence>
<keyword evidence="15 16" id="KW-0002">3D-structure</keyword>
<evidence type="ECO:0000313" key="13">
    <source>
        <dbReference type="EMBL" id="PNW74626.1"/>
    </source>
</evidence>
<dbReference type="STRING" id="3055.A0A2K3D260"/>
<keyword evidence="8" id="KW-0966">Cell projection</keyword>
<feature type="repeat" description="WD" evidence="11">
    <location>
        <begin position="515"/>
        <end position="547"/>
    </location>
</feature>
<dbReference type="EMDB" id="EMD-40220"/>
<dbReference type="InterPro" id="IPR015943">
    <property type="entry name" value="WD40/YVTN_repeat-like_dom_sf"/>
</dbReference>
<reference evidence="15" key="2">
    <citation type="journal article" date="2019" name="Cell">
        <title>Structure of the Decorated Ciliary Doublet Microtubule.</title>
        <authorList>
            <person name="Ma M."/>
            <person name="Stoyanova M."/>
            <person name="Rademacher G."/>
            <person name="Dutcher S.K."/>
            <person name="Brown A."/>
            <person name="Zhang R."/>
        </authorList>
    </citation>
    <scope>STRUCTURE BY ELECTRON MICROSCOPY (3.40 ANGSTROMS)</scope>
    <scope>DISULFIDE BONDS</scope>
</reference>
<reference evidence="17" key="4">
    <citation type="journal article" date="2023" name="Nature">
        <title>Axonemal structures reveal mechanoregulatory and disease mechanisms.</title>
        <authorList>
            <person name="Walton T."/>
            <person name="Gui M."/>
            <person name="Velkova S."/>
            <person name="Fassad M.R."/>
            <person name="Hirst R.A."/>
            <person name="Haarman E."/>
            <person name="O'Callaghan C."/>
            <person name="Bottier M."/>
            <person name="Burgoyne T."/>
            <person name="Mitchison H.M."/>
            <person name="Brown A."/>
        </authorList>
    </citation>
    <scope>STRUCTURE BY ELECTRON MICROSCOPY (3.10 ANGSTROMS)</scope>
    <scope>DISULFIDE BONDS</scope>
</reference>
<sequence length="633" mass="68475">MAEPLVLNSVIGFGGAIENGLIAHPDGRTIIYPLGSTIVLRDRADPRSQEFLQGHSDKVSCLALSRSGRYLASGQITYMGFTADIIIWDLESKQLIHRMALHKVKVQALDFSCDERFLASLGGQDDNALVLWDVASGNAICGSPCNTNFTNCVKFFNNSPDKLITAGNFNMNVWTYDAGNNKLRPTDATLGTLKRVFKSVVVDANDEYAYCGTTTGDVLQIALERVLFKNTGPAKGNVQMGVTATCEVPTGDILVGGGDGSLQVLRTVPEPSSTNPKLLRKMPALAGTKVEGAITSIALADMNARGFTFFVGTAMCNIYKVTYEPATSRLKEELVQTAHNDKINGMAFPNEYSEVFATCGTGFIRLWHLTTCRELLRIAVPNLECFCIAFTTDGSAILSGWSDGKIRAFGPQSGKIIFTINDAHQKAVTAIASTADSSRILSGGEEGMVRVWRIGRTSQTLEASMKDHKGPVNCIRIKGSGDECVSASSDGSCILWDLHTFKRRTSLFANTFFKSVVYHPDESQLVTAGTDRKVTYWDAYDGNAIRIIDGSDLDEVNALAVDRDGEALVSGGGDKLVKLWGYDEGHCYFVGVAHSGAITAVGVTPDKQRIVSVGTEGGIFIWDYQRPQTLADI</sequence>
<dbReference type="Pfam" id="PF23342">
    <property type="entry name" value="WDR90_beta-prop_4th"/>
    <property type="match status" value="1"/>
</dbReference>
<evidence type="ECO:0007829" key="15">
    <source>
        <dbReference type="PDB" id="6U42"/>
    </source>
</evidence>
<dbReference type="Gramene" id="PNW74626">
    <property type="protein sequence ID" value="PNW74626"/>
    <property type="gene ID" value="CHLRE_12g489750v5"/>
</dbReference>
<feature type="repeat" description="WD" evidence="11">
    <location>
        <begin position="549"/>
        <end position="590"/>
    </location>
</feature>
<dbReference type="InterPro" id="IPR019775">
    <property type="entry name" value="WD40_repeat_CS"/>
</dbReference>
<dbReference type="EMBL" id="CM008973">
    <property type="protein sequence ID" value="PNW74626.1"/>
    <property type="molecule type" value="Genomic_DNA"/>
</dbReference>
<dbReference type="PDBsum" id="6VE7"/>
<dbReference type="FunFam" id="2.130.10.10:FF:001320">
    <property type="entry name" value="Predicted protein"/>
    <property type="match status" value="1"/>
</dbReference>
<comment type="subcellular location">
    <subcellularLocation>
        <location evidence="1">Cell projection</location>
        <location evidence="1">Cilium</location>
        <location evidence="1">Flagellum</location>
    </subcellularLocation>
    <subcellularLocation>
        <location evidence="2">Cytoplasm</location>
    </subcellularLocation>
</comment>
<evidence type="ECO:0000256" key="8">
    <source>
        <dbReference type="ARBA" id="ARBA00023273"/>
    </source>
</evidence>
<feature type="repeat" description="WD" evidence="11">
    <location>
        <begin position="421"/>
        <end position="462"/>
    </location>
</feature>
<feature type="disulfide bond" evidence="15 16">
    <location>
        <begin position="359"/>
        <end position="385"/>
    </location>
</feature>
<evidence type="ECO:0000256" key="11">
    <source>
        <dbReference type="PROSITE-ProRule" id="PRU00221"/>
    </source>
</evidence>
<dbReference type="Gene3D" id="2.130.10.10">
    <property type="entry name" value="YVTN repeat-like/Quinoprotein amine dehydrogenase"/>
    <property type="match status" value="3"/>
</dbReference>
<dbReference type="PDB" id="8GLV">
    <property type="method" value="EM"/>
    <property type="resolution" value="3.10 A"/>
    <property type="chains" value="5L/5M/5N/Ad/Ae/Af/Eo/HG=1-633"/>
</dbReference>
<dbReference type="InterPro" id="IPR001680">
    <property type="entry name" value="WD40_rpt"/>
</dbReference>
<evidence type="ECO:0000256" key="9">
    <source>
        <dbReference type="ARBA" id="ARBA00029456"/>
    </source>
</evidence>
<keyword evidence="5" id="KW-0677">Repeat</keyword>
<dbReference type="OrthoDB" id="6252103at2759"/>
<dbReference type="Proteomes" id="UP000006906">
    <property type="component" value="Chromosome 12"/>
</dbReference>
<dbReference type="PROSITE" id="PS50294">
    <property type="entry name" value="WD_REPEATS_REGION"/>
    <property type="match status" value="3"/>
</dbReference>
<dbReference type="PROSITE" id="PS50082">
    <property type="entry name" value="WD_REPEATS_2"/>
    <property type="match status" value="5"/>
</dbReference>
<dbReference type="PROSITE" id="PS00678">
    <property type="entry name" value="WD_REPEATS_1"/>
    <property type="match status" value="1"/>
</dbReference>
<evidence type="ECO:0000256" key="10">
    <source>
        <dbReference type="ARBA" id="ARBA00029552"/>
    </source>
</evidence>
<evidence type="ECO:0000256" key="4">
    <source>
        <dbReference type="ARBA" id="ARBA00022574"/>
    </source>
</evidence>
<evidence type="ECO:0000256" key="3">
    <source>
        <dbReference type="ARBA" id="ARBA00022490"/>
    </source>
</evidence>
<organism evidence="13 14">
    <name type="scientific">Chlamydomonas reinhardtii</name>
    <name type="common">Chlamydomonas smithii</name>
    <dbReference type="NCBI Taxonomy" id="3055"/>
    <lineage>
        <taxon>Eukaryota</taxon>
        <taxon>Viridiplantae</taxon>
        <taxon>Chlorophyta</taxon>
        <taxon>core chlorophytes</taxon>
        <taxon>Chlorophyceae</taxon>
        <taxon>CS clade</taxon>
        <taxon>Chlamydomonadales</taxon>
        <taxon>Chlamydomonadaceae</taxon>
        <taxon>Chlamydomonas</taxon>
    </lineage>
</organism>
<keyword evidence="3" id="KW-0963">Cytoplasm</keyword>
<accession>A0A2K3D260</accession>
<evidence type="ECO:0000256" key="5">
    <source>
        <dbReference type="ARBA" id="ARBA00022737"/>
    </source>
</evidence>
<dbReference type="GO" id="GO:0031514">
    <property type="term" value="C:motile cilium"/>
    <property type="evidence" value="ECO:0007669"/>
    <property type="project" value="UniProtKB-SubCell"/>
</dbReference>